<proteinExistence type="predicted"/>
<gene>
    <name evidence="1" type="ORF">B5J93_10960</name>
</gene>
<comment type="caution">
    <text evidence="1">The sequence shown here is derived from an EMBL/GenBank/DDBJ whole genome shotgun (WGS) entry which is preliminary data.</text>
</comment>
<keyword evidence="2" id="KW-1185">Reference proteome</keyword>
<protein>
    <recommendedName>
        <fullName evidence="3">Swt1-like HEPN domain-containing protein</fullName>
    </recommendedName>
</protein>
<sequence length="473" mass="55815">MKMLMLKFIIILRTIKEKAMGYPMNSYEALVAITDNKHRNNSHYRELSQQFKLFAVVVHDPVCHMQFDRFINNFFERLDRTTGENFLFFTLAQPSDNWRRRTRNRFYHQPFADAIDQNQSQLDIYGFCQYLNINYNDLPVILLGNNLTFNGFRVIRTNHIHLEQQFESISDFCDNTFELFNQFNDERYLQLIRNINIENDEFYVNQIMSIADALVDLYSFNLNSNQEIFATARDKIRNNINSLKESIRHLDENDEERIIIENRISQYLLFVSTRLANNNENCDELGMHFDTESQLLYRTFNNIMPIIQRFGNGIDSSIGILPITKIFEIETNLSWVQYVRETLGIDMPHYFNRPFLGHGKFSYTPNHINNPRPIDFNHKKEGKFIPPAIGQMALVAEHLLRNNNLPQEFRNMGDFNTFLSNWKTLGNIRNKAMHTQRLGIQDLDRVSSLFANIRQNGFNEILALKRRLMGLSG</sequence>
<evidence type="ECO:0000313" key="1">
    <source>
        <dbReference type="EMBL" id="OPH35387.1"/>
    </source>
</evidence>
<dbReference type="Proteomes" id="UP000190777">
    <property type="component" value="Unassembled WGS sequence"/>
</dbReference>
<evidence type="ECO:0000313" key="2">
    <source>
        <dbReference type="Proteomes" id="UP000190777"/>
    </source>
</evidence>
<reference evidence="1 2" key="1">
    <citation type="submission" date="2017-03" db="EMBL/GenBank/DDBJ databases">
        <title>Draft genome sequence of Moraxella equi CCUG 4950T type strain.</title>
        <authorList>
            <person name="Salva-Serra F."/>
            <person name="Engstrom-Jakobsson H."/>
            <person name="Thorell K."/>
            <person name="Jaen-Luchoro D."/>
            <person name="Gonzales-Siles L."/>
            <person name="Karlsson R."/>
            <person name="Yazdan S."/>
            <person name="Boulund F."/>
            <person name="Johnning A."/>
            <person name="Engstrand L."/>
            <person name="Kristiansson E."/>
            <person name="Moore E."/>
        </authorList>
    </citation>
    <scope>NUCLEOTIDE SEQUENCE [LARGE SCALE GENOMIC DNA]</scope>
    <source>
        <strain evidence="1 2">CCUG 4950</strain>
    </source>
</reference>
<name>A0ABX3NFA6_9GAMM</name>
<evidence type="ECO:0008006" key="3">
    <source>
        <dbReference type="Google" id="ProtNLM"/>
    </source>
</evidence>
<dbReference type="EMBL" id="MXAP01000117">
    <property type="protein sequence ID" value="OPH35387.1"/>
    <property type="molecule type" value="Genomic_DNA"/>
</dbReference>
<accession>A0ABX3NFA6</accession>
<organism evidence="1 2">
    <name type="scientific">Moraxella equi</name>
    <dbReference type="NCBI Taxonomy" id="60442"/>
    <lineage>
        <taxon>Bacteria</taxon>
        <taxon>Pseudomonadati</taxon>
        <taxon>Pseudomonadota</taxon>
        <taxon>Gammaproteobacteria</taxon>
        <taxon>Moraxellales</taxon>
        <taxon>Moraxellaceae</taxon>
        <taxon>Moraxella</taxon>
    </lineage>
</organism>